<accession>A0A1Y6BJC3</accession>
<evidence type="ECO:0008006" key="3">
    <source>
        <dbReference type="Google" id="ProtNLM"/>
    </source>
</evidence>
<name>A0A1Y6BJC3_9BACT</name>
<protein>
    <recommendedName>
        <fullName evidence="3">Concanavalin A-like lectin/glucanases superfamily protein</fullName>
    </recommendedName>
</protein>
<dbReference type="Proteomes" id="UP000192907">
    <property type="component" value="Unassembled WGS sequence"/>
</dbReference>
<evidence type="ECO:0000313" key="1">
    <source>
        <dbReference type="EMBL" id="SMF12633.1"/>
    </source>
</evidence>
<proteinExistence type="predicted"/>
<reference evidence="2" key="1">
    <citation type="submission" date="2017-04" db="EMBL/GenBank/DDBJ databases">
        <authorList>
            <person name="Varghese N."/>
            <person name="Submissions S."/>
        </authorList>
    </citation>
    <scope>NUCLEOTIDE SEQUENCE [LARGE SCALE GENOMIC DNA]</scope>
    <source>
        <strain evidence="2">RKEM611</strain>
    </source>
</reference>
<evidence type="ECO:0000313" key="2">
    <source>
        <dbReference type="Proteomes" id="UP000192907"/>
    </source>
</evidence>
<organism evidence="1 2">
    <name type="scientific">Pseudobacteriovorax antillogorgiicola</name>
    <dbReference type="NCBI Taxonomy" id="1513793"/>
    <lineage>
        <taxon>Bacteria</taxon>
        <taxon>Pseudomonadati</taxon>
        <taxon>Bdellovibrionota</taxon>
        <taxon>Oligoflexia</taxon>
        <taxon>Oligoflexales</taxon>
        <taxon>Pseudobacteriovoracaceae</taxon>
        <taxon>Pseudobacteriovorax</taxon>
    </lineage>
</organism>
<dbReference type="AlphaFoldDB" id="A0A1Y6BJC3"/>
<dbReference type="RefSeq" id="WP_132317337.1">
    <property type="nucleotide sequence ID" value="NZ_FWZT01000005.1"/>
</dbReference>
<gene>
    <name evidence="1" type="ORF">SAMN06296036_105186</name>
</gene>
<dbReference type="SUPFAM" id="SSF49899">
    <property type="entry name" value="Concanavalin A-like lectins/glucanases"/>
    <property type="match status" value="1"/>
</dbReference>
<dbReference type="STRING" id="1513793.SAMN06296036_105186"/>
<sequence length="403" mass="45677">MNILAILARTALWGALGLCACHRGSKLSESMQDNNLQLHALSQASLRYWISERVTYDFSKTPQEATITAQLRDLESGKNYLKPQVEWQWSSRYPSSLVTVQEKSRRPGSITLTLSGPKYELVAYINQSTLVALFADQDYKSISVQAQPKLGYTEKGLLLWLDAQDHSTLFADTSCKVPTSISRNKVHCWQDKKNKFSALQADGKSAPSLVQEGIHRFQSIAFDGVDDFLKGKISGFQLHHTPHTIAMVIMEDHQDQLAQHILRVGRDSVSTTNKELRFTSLQNGEGSEFIYSFSRNDIKYRGLPTKKPQIILAHYNGGEASPRNKTLIINGHQQTHIDQVGRDNGGNLRLDPDNIFSLGSFAFEDKFLNSWKGKMGEIMIFNRKLTKVELDMLQEYFRAKWNF</sequence>
<dbReference type="EMBL" id="FWZT01000005">
    <property type="protein sequence ID" value="SMF12633.1"/>
    <property type="molecule type" value="Genomic_DNA"/>
</dbReference>
<dbReference type="InterPro" id="IPR013320">
    <property type="entry name" value="ConA-like_dom_sf"/>
</dbReference>
<keyword evidence="2" id="KW-1185">Reference proteome</keyword>